<feature type="domain" description="PPM-type phosphatase" evidence="2">
    <location>
        <begin position="179"/>
        <end position="398"/>
    </location>
</feature>
<evidence type="ECO:0000313" key="4">
    <source>
        <dbReference type="Proteomes" id="UP000256661"/>
    </source>
</evidence>
<dbReference type="EMBL" id="QTTT01000001">
    <property type="protein sequence ID" value="REF00476.1"/>
    <property type="molecule type" value="Genomic_DNA"/>
</dbReference>
<evidence type="ECO:0000259" key="2">
    <source>
        <dbReference type="SMART" id="SM00331"/>
    </source>
</evidence>
<dbReference type="SUPFAM" id="SSF81606">
    <property type="entry name" value="PP2C-like"/>
    <property type="match status" value="1"/>
</dbReference>
<protein>
    <submittedName>
        <fullName evidence="3">Serine phosphatase RsbU (Regulator of sigma subunit)</fullName>
    </submittedName>
</protein>
<dbReference type="PANTHER" id="PTHR43156:SF2">
    <property type="entry name" value="STAGE II SPORULATION PROTEIN E"/>
    <property type="match status" value="1"/>
</dbReference>
<dbReference type="InterPro" id="IPR001932">
    <property type="entry name" value="PPM-type_phosphatase-like_dom"/>
</dbReference>
<dbReference type="Gene3D" id="3.60.40.10">
    <property type="entry name" value="PPM-type phosphatase domain"/>
    <property type="match status" value="1"/>
</dbReference>
<dbReference type="Proteomes" id="UP000256661">
    <property type="component" value="Unassembled WGS sequence"/>
</dbReference>
<sequence length="408" mass="44462">MARQGVARMLTEILEASHQTAMDQIPVLVRRCATYADLHEVMIYVTDLQQRVLRPLTGHSEEAGTATAADLAELQIGGTLAGRAFQEVRMLTGSGSGSSERWWIPILDGTERLGVLRVDARGTGEDVRDAMRALVSVVALLILSKREHSDTYARLVRTRPMKVDAEMQWHLTPPITFAGKGVVINGALEPAYEVGGDAFDYAISGDVVHLAVFDAMGHDIRAGLTANLALASGRNHRRQGAGLVETGDGIERLLVEEFSDDVRFVTAILAELDTSTGHFSWISRGHHAPVLIRGGRWVTGLGCPPAPPVGLDLGLDPPTVCTEHLEPGDRVLLYTDGITEARDGSGRQFGLDRFVDFVIRSHADGLSVPETLRRLIHSVLDHHGDRLQDDATVLLVEWRGDAHQQLKV</sequence>
<keyword evidence="4" id="KW-1185">Reference proteome</keyword>
<name>A0A3D9T5F3_9ACTN</name>
<organism evidence="3 4">
    <name type="scientific">Thermomonospora umbrina</name>
    <dbReference type="NCBI Taxonomy" id="111806"/>
    <lineage>
        <taxon>Bacteria</taxon>
        <taxon>Bacillati</taxon>
        <taxon>Actinomycetota</taxon>
        <taxon>Actinomycetes</taxon>
        <taxon>Streptosporangiales</taxon>
        <taxon>Thermomonosporaceae</taxon>
        <taxon>Thermomonospora</taxon>
    </lineage>
</organism>
<accession>A0A3D9T5F3</accession>
<dbReference type="InterPro" id="IPR052016">
    <property type="entry name" value="Bact_Sigma-Reg"/>
</dbReference>
<dbReference type="InterPro" id="IPR036457">
    <property type="entry name" value="PPM-type-like_dom_sf"/>
</dbReference>
<proteinExistence type="predicted"/>
<dbReference type="AlphaFoldDB" id="A0A3D9T5F3"/>
<evidence type="ECO:0000256" key="1">
    <source>
        <dbReference type="ARBA" id="ARBA00022801"/>
    </source>
</evidence>
<reference evidence="3 4" key="1">
    <citation type="submission" date="2018-08" db="EMBL/GenBank/DDBJ databases">
        <title>Sequencing the genomes of 1000 actinobacteria strains.</title>
        <authorList>
            <person name="Klenk H.-P."/>
        </authorList>
    </citation>
    <scope>NUCLEOTIDE SEQUENCE [LARGE SCALE GENOMIC DNA]</scope>
    <source>
        <strain evidence="3 4">DSM 43927</strain>
    </source>
</reference>
<dbReference type="GO" id="GO:0016791">
    <property type="term" value="F:phosphatase activity"/>
    <property type="evidence" value="ECO:0007669"/>
    <property type="project" value="TreeGrafter"/>
</dbReference>
<dbReference type="PANTHER" id="PTHR43156">
    <property type="entry name" value="STAGE II SPORULATION PROTEIN E-RELATED"/>
    <property type="match status" value="1"/>
</dbReference>
<gene>
    <name evidence="3" type="ORF">DFJ69_6017</name>
</gene>
<evidence type="ECO:0000313" key="3">
    <source>
        <dbReference type="EMBL" id="REF00476.1"/>
    </source>
</evidence>
<dbReference type="RefSeq" id="WP_245974630.1">
    <property type="nucleotide sequence ID" value="NZ_QTTT01000001.1"/>
</dbReference>
<comment type="caution">
    <text evidence="3">The sequence shown here is derived from an EMBL/GenBank/DDBJ whole genome shotgun (WGS) entry which is preliminary data.</text>
</comment>
<keyword evidence="1" id="KW-0378">Hydrolase</keyword>
<dbReference type="SMART" id="SM00331">
    <property type="entry name" value="PP2C_SIG"/>
    <property type="match status" value="1"/>
</dbReference>
<dbReference type="Pfam" id="PF07228">
    <property type="entry name" value="SpoIIE"/>
    <property type="match status" value="1"/>
</dbReference>